<dbReference type="WBParaSite" id="JU765_v2.g11032.t1">
    <property type="protein sequence ID" value="JU765_v2.g11032.t1"/>
    <property type="gene ID" value="JU765_v2.g11032"/>
</dbReference>
<name>A0AC34PXT4_9BILA</name>
<organism evidence="1 2">
    <name type="scientific">Panagrolaimus sp. JU765</name>
    <dbReference type="NCBI Taxonomy" id="591449"/>
    <lineage>
        <taxon>Eukaryota</taxon>
        <taxon>Metazoa</taxon>
        <taxon>Ecdysozoa</taxon>
        <taxon>Nematoda</taxon>
        <taxon>Chromadorea</taxon>
        <taxon>Rhabditida</taxon>
        <taxon>Tylenchina</taxon>
        <taxon>Panagrolaimomorpha</taxon>
        <taxon>Panagrolaimoidea</taxon>
        <taxon>Panagrolaimidae</taxon>
        <taxon>Panagrolaimus</taxon>
    </lineage>
</organism>
<protein>
    <submittedName>
        <fullName evidence="2">Uncharacterized protein</fullName>
    </submittedName>
</protein>
<evidence type="ECO:0000313" key="2">
    <source>
        <dbReference type="WBParaSite" id="JU765_v2.g11032.t1"/>
    </source>
</evidence>
<evidence type="ECO:0000313" key="1">
    <source>
        <dbReference type="Proteomes" id="UP000887576"/>
    </source>
</evidence>
<dbReference type="Proteomes" id="UP000887576">
    <property type="component" value="Unplaced"/>
</dbReference>
<sequence>MVARHTNTVITRY</sequence>
<accession>A0AC34PXT4</accession>
<reference evidence="2" key="1">
    <citation type="submission" date="2022-11" db="UniProtKB">
        <authorList>
            <consortium name="WormBaseParasite"/>
        </authorList>
    </citation>
    <scope>IDENTIFICATION</scope>
</reference>
<proteinExistence type="predicted"/>